<feature type="chain" id="PRO_5034604649" evidence="1">
    <location>
        <begin position="25"/>
        <end position="86"/>
    </location>
</feature>
<proteinExistence type="predicted"/>
<keyword evidence="2" id="KW-1185">Reference proteome</keyword>
<dbReference type="Pfam" id="PF10048">
    <property type="entry name" value="DUF2282"/>
    <property type="match status" value="1"/>
</dbReference>
<dbReference type="AlphaFoldDB" id="A0A8B6X1I4"/>
<keyword evidence="1" id="KW-0732">Signal</keyword>
<accession>A0A8B6X1I4</accession>
<dbReference type="Proteomes" id="UP000675920">
    <property type="component" value="Unplaced"/>
</dbReference>
<dbReference type="RefSeq" id="WP_028310541.1">
    <property type="nucleotide sequence ID" value="NZ_AXWS01000007.1"/>
</dbReference>
<evidence type="ECO:0000313" key="2">
    <source>
        <dbReference type="Proteomes" id="UP000675920"/>
    </source>
</evidence>
<sequence length="86" mass="8674">MRNQSLIAAALAGLALAAALPASAADDMEKATSKEKCYGVAKAGQNDCANKTGTHACAGQSKADNDPTDFKMVPVGSCEKMGGKKA</sequence>
<reference evidence="3" key="1">
    <citation type="submission" date="2025-08" db="UniProtKB">
        <authorList>
            <consortium name="RefSeq"/>
        </authorList>
    </citation>
    <scope>IDENTIFICATION</scope>
</reference>
<feature type="signal peptide" evidence="1">
    <location>
        <begin position="1"/>
        <end position="24"/>
    </location>
</feature>
<dbReference type="InterPro" id="IPR018740">
    <property type="entry name" value="DUF2282_membr"/>
</dbReference>
<protein>
    <submittedName>
        <fullName evidence="3">DUF2282 domain-containing protein</fullName>
    </submittedName>
</protein>
<name>A0A8B6X1I4_9BURK</name>
<dbReference type="OrthoDB" id="1551288at2"/>
<evidence type="ECO:0000313" key="3">
    <source>
        <dbReference type="RefSeq" id="WP_028310541.1"/>
    </source>
</evidence>
<evidence type="ECO:0000256" key="1">
    <source>
        <dbReference type="SAM" id="SignalP"/>
    </source>
</evidence>
<organism evidence="2 3">
    <name type="scientific">Derxia gummosa DSM 723</name>
    <dbReference type="NCBI Taxonomy" id="1121388"/>
    <lineage>
        <taxon>Bacteria</taxon>
        <taxon>Pseudomonadati</taxon>
        <taxon>Pseudomonadota</taxon>
        <taxon>Betaproteobacteria</taxon>
        <taxon>Burkholderiales</taxon>
        <taxon>Alcaligenaceae</taxon>
        <taxon>Derxia</taxon>
    </lineage>
</organism>